<name>A0A2T0RDU0_9ACTN</name>
<dbReference type="CDD" id="cd03801">
    <property type="entry name" value="GT4_PimA-like"/>
    <property type="match status" value="1"/>
</dbReference>
<dbReference type="Pfam" id="PF13439">
    <property type="entry name" value="Glyco_transf_4"/>
    <property type="match status" value="1"/>
</dbReference>
<dbReference type="PANTHER" id="PTHR45947:SF11">
    <property type="entry name" value="SLR1508 PROTEIN"/>
    <property type="match status" value="1"/>
</dbReference>
<evidence type="ECO:0000256" key="2">
    <source>
        <dbReference type="ARBA" id="ARBA00022679"/>
    </source>
</evidence>
<evidence type="ECO:0000313" key="6">
    <source>
        <dbReference type="Proteomes" id="UP000239209"/>
    </source>
</evidence>
<feature type="domain" description="Glycosyl transferase family 1" evidence="3">
    <location>
        <begin position="179"/>
        <end position="336"/>
    </location>
</feature>
<organism evidence="5 6">
    <name type="scientific">Pseudosporangium ferrugineum</name>
    <dbReference type="NCBI Taxonomy" id="439699"/>
    <lineage>
        <taxon>Bacteria</taxon>
        <taxon>Bacillati</taxon>
        <taxon>Actinomycetota</taxon>
        <taxon>Actinomycetes</taxon>
        <taxon>Micromonosporales</taxon>
        <taxon>Micromonosporaceae</taxon>
        <taxon>Pseudosporangium</taxon>
    </lineage>
</organism>
<dbReference type="GO" id="GO:1901137">
    <property type="term" value="P:carbohydrate derivative biosynthetic process"/>
    <property type="evidence" value="ECO:0007669"/>
    <property type="project" value="UniProtKB-ARBA"/>
</dbReference>
<dbReference type="Proteomes" id="UP000239209">
    <property type="component" value="Unassembled WGS sequence"/>
</dbReference>
<dbReference type="InterPro" id="IPR001296">
    <property type="entry name" value="Glyco_trans_1"/>
</dbReference>
<evidence type="ECO:0000259" key="4">
    <source>
        <dbReference type="Pfam" id="PF13439"/>
    </source>
</evidence>
<accession>A0A2T0RDU0</accession>
<evidence type="ECO:0000259" key="3">
    <source>
        <dbReference type="Pfam" id="PF00534"/>
    </source>
</evidence>
<comment type="caution">
    <text evidence="5">The sequence shown here is derived from an EMBL/GenBank/DDBJ whole genome shotgun (WGS) entry which is preliminary data.</text>
</comment>
<sequence>MTVRVKLVSPLPPPAGGIARWTALVMRYARSQSTIRISLLNTALRLRSVTQTSPLARISAGIPQILRCTFSLAQGLARRQVDVVHINCSGQFGIARDLVLATLARLFRVPVVIHIRFGRVPVVLKSDGYEGLLLRRLLAKVNATIAIDSKTANALREHCPGLPVSLIPNCIDTPDWSPRAESEEFGKYVLFAGWLIRAKGIEELLAAWRELHIDGWNLVLAGTYDVAYLDALGLRPGTDSTITVLGEVEHERLMSLMAGCEIFVLPSHTEGFPNSVLEAMSLGRAVIACDVGAIGDMLSEDCGVTVPPRDSAKLGQSIAVLMADSDMRAKLGANAALRAKTLYSLPAVFDQYRALWEHLADRHY</sequence>
<dbReference type="PANTHER" id="PTHR45947">
    <property type="entry name" value="SULFOQUINOVOSYL TRANSFERASE SQD2"/>
    <property type="match status" value="1"/>
</dbReference>
<protein>
    <submittedName>
        <fullName evidence="5">Glycosyltransferase involved in cell wall biosynthesis</fullName>
    </submittedName>
</protein>
<proteinExistence type="predicted"/>
<gene>
    <name evidence="5" type="ORF">CLV70_1353</name>
</gene>
<dbReference type="GO" id="GO:0016757">
    <property type="term" value="F:glycosyltransferase activity"/>
    <property type="evidence" value="ECO:0007669"/>
    <property type="project" value="UniProtKB-KW"/>
</dbReference>
<keyword evidence="1" id="KW-0328">Glycosyltransferase</keyword>
<evidence type="ECO:0000313" key="5">
    <source>
        <dbReference type="EMBL" id="PRY19299.1"/>
    </source>
</evidence>
<dbReference type="InterPro" id="IPR050194">
    <property type="entry name" value="Glycosyltransferase_grp1"/>
</dbReference>
<dbReference type="AlphaFoldDB" id="A0A2T0RDU0"/>
<dbReference type="Gene3D" id="3.40.50.2000">
    <property type="entry name" value="Glycogen Phosphorylase B"/>
    <property type="match status" value="2"/>
</dbReference>
<dbReference type="InterPro" id="IPR028098">
    <property type="entry name" value="Glyco_trans_4-like_N"/>
</dbReference>
<dbReference type="EMBL" id="PVZG01000035">
    <property type="protein sequence ID" value="PRY19299.1"/>
    <property type="molecule type" value="Genomic_DNA"/>
</dbReference>
<reference evidence="5 6" key="1">
    <citation type="submission" date="2018-03" db="EMBL/GenBank/DDBJ databases">
        <title>Genomic Encyclopedia of Archaeal and Bacterial Type Strains, Phase II (KMG-II): from individual species to whole genera.</title>
        <authorList>
            <person name="Goeker M."/>
        </authorList>
    </citation>
    <scope>NUCLEOTIDE SEQUENCE [LARGE SCALE GENOMIC DNA]</scope>
    <source>
        <strain evidence="5 6">DSM 45348</strain>
    </source>
</reference>
<dbReference type="SUPFAM" id="SSF53756">
    <property type="entry name" value="UDP-Glycosyltransferase/glycogen phosphorylase"/>
    <property type="match status" value="1"/>
</dbReference>
<keyword evidence="6" id="KW-1185">Reference proteome</keyword>
<dbReference type="Pfam" id="PF00534">
    <property type="entry name" value="Glycos_transf_1"/>
    <property type="match status" value="1"/>
</dbReference>
<evidence type="ECO:0000256" key="1">
    <source>
        <dbReference type="ARBA" id="ARBA00022676"/>
    </source>
</evidence>
<keyword evidence="2 5" id="KW-0808">Transferase</keyword>
<feature type="domain" description="Glycosyltransferase subfamily 4-like N-terminal" evidence="4">
    <location>
        <begin position="52"/>
        <end position="173"/>
    </location>
</feature>